<dbReference type="Proteomes" id="UP000239872">
    <property type="component" value="Unassembled WGS sequence"/>
</dbReference>
<keyword evidence="4 7" id="KW-0812">Transmembrane</keyword>
<dbReference type="GO" id="GO:0006493">
    <property type="term" value="P:protein O-linked glycosylation"/>
    <property type="evidence" value="ECO:0007669"/>
    <property type="project" value="InterPro"/>
</dbReference>
<evidence type="ECO:0000259" key="8">
    <source>
        <dbReference type="Pfam" id="PF02366"/>
    </source>
</evidence>
<comment type="caution">
    <text evidence="9">The sequence shown here is derived from an EMBL/GenBank/DDBJ whole genome shotgun (WGS) entry which is preliminary data.</text>
</comment>
<dbReference type="AlphaFoldDB" id="A0A2S7ST73"/>
<feature type="transmembrane region" description="Helical" evidence="7">
    <location>
        <begin position="181"/>
        <end position="206"/>
    </location>
</feature>
<keyword evidence="3" id="KW-0808">Transferase</keyword>
<evidence type="ECO:0000256" key="3">
    <source>
        <dbReference type="ARBA" id="ARBA00022679"/>
    </source>
</evidence>
<feature type="transmembrane region" description="Helical" evidence="7">
    <location>
        <begin position="371"/>
        <end position="391"/>
    </location>
</feature>
<evidence type="ECO:0000313" key="9">
    <source>
        <dbReference type="EMBL" id="PQJ09726.1"/>
    </source>
</evidence>
<dbReference type="EMBL" id="PPSL01000005">
    <property type="protein sequence ID" value="PQJ09726.1"/>
    <property type="molecule type" value="Genomic_DNA"/>
</dbReference>
<proteinExistence type="predicted"/>
<feature type="transmembrane region" description="Helical" evidence="7">
    <location>
        <begin position="346"/>
        <end position="364"/>
    </location>
</feature>
<dbReference type="OrthoDB" id="2034231at2"/>
<evidence type="ECO:0000256" key="1">
    <source>
        <dbReference type="ARBA" id="ARBA00004127"/>
    </source>
</evidence>
<feature type="transmembrane region" description="Helical" evidence="7">
    <location>
        <begin position="280"/>
        <end position="305"/>
    </location>
</feature>
<organism evidence="9 10">
    <name type="scientific">Flavipsychrobacter stenotrophus</name>
    <dbReference type="NCBI Taxonomy" id="2077091"/>
    <lineage>
        <taxon>Bacteria</taxon>
        <taxon>Pseudomonadati</taxon>
        <taxon>Bacteroidota</taxon>
        <taxon>Chitinophagia</taxon>
        <taxon>Chitinophagales</taxon>
        <taxon>Chitinophagaceae</taxon>
        <taxon>Flavipsychrobacter</taxon>
    </lineage>
</organism>
<reference evidence="9 10" key="1">
    <citation type="submission" date="2018-01" db="EMBL/GenBank/DDBJ databases">
        <title>A novel member of the phylum Bacteroidetes isolated from glacier ice.</title>
        <authorList>
            <person name="Liu Q."/>
            <person name="Xin Y.-H."/>
        </authorList>
    </citation>
    <scope>NUCLEOTIDE SEQUENCE [LARGE SCALE GENOMIC DNA]</scope>
    <source>
        <strain evidence="9 10">RB1R16</strain>
    </source>
</reference>
<feature type="transmembrane region" description="Helical" evidence="7">
    <location>
        <begin position="320"/>
        <end position="340"/>
    </location>
</feature>
<gene>
    <name evidence="9" type="ORF">CJD36_017505</name>
</gene>
<dbReference type="RefSeq" id="WP_105040498.1">
    <property type="nucleotide sequence ID" value="NZ_PPSL01000005.1"/>
</dbReference>
<keyword evidence="10" id="KW-1185">Reference proteome</keyword>
<feature type="domain" description="ArnT-like N-terminal" evidence="8">
    <location>
        <begin position="73"/>
        <end position="238"/>
    </location>
</feature>
<dbReference type="GO" id="GO:0012505">
    <property type="term" value="C:endomembrane system"/>
    <property type="evidence" value="ECO:0007669"/>
    <property type="project" value="UniProtKB-SubCell"/>
</dbReference>
<dbReference type="Pfam" id="PF02366">
    <property type="entry name" value="PMT"/>
    <property type="match status" value="1"/>
</dbReference>
<dbReference type="GO" id="GO:0000030">
    <property type="term" value="F:mannosyltransferase activity"/>
    <property type="evidence" value="ECO:0007669"/>
    <property type="project" value="InterPro"/>
</dbReference>
<evidence type="ECO:0000256" key="5">
    <source>
        <dbReference type="ARBA" id="ARBA00022989"/>
    </source>
</evidence>
<keyword evidence="2" id="KW-0328">Glycosyltransferase</keyword>
<feature type="transmembrane region" description="Helical" evidence="7">
    <location>
        <begin position="6"/>
        <end position="26"/>
    </location>
</feature>
<dbReference type="InterPro" id="IPR003342">
    <property type="entry name" value="ArnT-like_N"/>
</dbReference>
<comment type="subcellular location">
    <subcellularLocation>
        <location evidence="1">Endomembrane system</location>
        <topology evidence="1">Multi-pass membrane protein</topology>
    </subcellularLocation>
</comment>
<keyword evidence="6 7" id="KW-0472">Membrane</keyword>
<dbReference type="GO" id="GO:0016020">
    <property type="term" value="C:membrane"/>
    <property type="evidence" value="ECO:0007669"/>
    <property type="project" value="InterPro"/>
</dbReference>
<accession>A0A2S7ST73</accession>
<evidence type="ECO:0000256" key="2">
    <source>
        <dbReference type="ARBA" id="ARBA00022676"/>
    </source>
</evidence>
<feature type="transmembrane region" description="Helical" evidence="7">
    <location>
        <begin position="218"/>
        <end position="237"/>
    </location>
</feature>
<feature type="transmembrane region" description="Helical" evidence="7">
    <location>
        <begin position="93"/>
        <end position="111"/>
    </location>
</feature>
<sequence length="512" mass="58837">MRKFILTYYPGIILLAIAMVIGMLTYQDYGMAWDEPAQHLIGEVNYNYAFKGDTTLLHFYDKEYGAGFELPLMMIEKGMGITDSRNIYLMRHLVTHSFFLLAMFCGYVLIYRLLKNHFLASLGFVVLVFMPRIYAHSFFNTKDIPLLSMLVISLMVGQQAFESKRPWMYLLLGMVWGYTTGIRIMALLPMAFVVLFMLVDLVTAIYKRERILKAIGNLALFAIGWSVMLYMCCPYFWHEPLQHFAGCISKLAGKGFCGNDLLNGVYIPSDKLPWYYLPEWMGITIPLLWLLGGVVGIVLLVIGFIKKPVVLLNNSTERNFFIYLLCFSAPLLVVIVRHSVVYDEWRHLYFIYPPLVLLAVYGVGKIVNGKLKFLVIGLCSVQVLMICYFMVVNHPLQNLYFNELVSHKDDHLRKNFEFDYWGTGVKQALDSLIKRDQSEVIKVSNMDFGSCVENNIMMMPVQDRKRLLLTTEENSDYMITTFRGHPLGFDDKKTVIDIKVPGGTAVRVYSAR</sequence>
<evidence type="ECO:0000256" key="6">
    <source>
        <dbReference type="ARBA" id="ARBA00023136"/>
    </source>
</evidence>
<evidence type="ECO:0000256" key="4">
    <source>
        <dbReference type="ARBA" id="ARBA00022692"/>
    </source>
</evidence>
<feature type="transmembrane region" description="Helical" evidence="7">
    <location>
        <begin position="117"/>
        <end position="135"/>
    </location>
</feature>
<protein>
    <recommendedName>
        <fullName evidence="8">ArnT-like N-terminal domain-containing protein</fullName>
    </recommendedName>
</protein>
<keyword evidence="5 7" id="KW-1133">Transmembrane helix</keyword>
<evidence type="ECO:0000313" key="10">
    <source>
        <dbReference type="Proteomes" id="UP000239872"/>
    </source>
</evidence>
<evidence type="ECO:0000256" key="7">
    <source>
        <dbReference type="SAM" id="Phobius"/>
    </source>
</evidence>
<name>A0A2S7ST73_9BACT</name>